<evidence type="ECO:0000259" key="5">
    <source>
        <dbReference type="PROSITE" id="PS50931"/>
    </source>
</evidence>
<organism evidence="6 7">
    <name type="scientific">Bowdeniella nasicola</name>
    <dbReference type="NCBI Taxonomy" id="208480"/>
    <lineage>
        <taxon>Bacteria</taxon>
        <taxon>Bacillati</taxon>
        <taxon>Actinomycetota</taxon>
        <taxon>Actinomycetes</taxon>
        <taxon>Actinomycetales</taxon>
        <taxon>Actinomycetaceae</taxon>
        <taxon>Bowdeniella</taxon>
    </lineage>
</organism>
<comment type="similarity">
    <text evidence="1">Belongs to the LysR transcriptional regulatory family.</text>
</comment>
<proteinExistence type="inferred from homology"/>
<gene>
    <name evidence="6" type="ORF">BSZ39_06260</name>
</gene>
<dbReference type="PANTHER" id="PTHR30346:SF29">
    <property type="entry name" value="LYSR SUBSTRATE-BINDING"/>
    <property type="match status" value="1"/>
</dbReference>
<accession>A0A1Q5Q2I2</accession>
<feature type="domain" description="HTH lysR-type" evidence="5">
    <location>
        <begin position="3"/>
        <end position="60"/>
    </location>
</feature>
<dbReference type="InterPro" id="IPR036390">
    <property type="entry name" value="WH_DNA-bd_sf"/>
</dbReference>
<dbReference type="SUPFAM" id="SSF53850">
    <property type="entry name" value="Periplasmic binding protein-like II"/>
    <property type="match status" value="1"/>
</dbReference>
<dbReference type="PROSITE" id="PS50931">
    <property type="entry name" value="HTH_LYSR"/>
    <property type="match status" value="1"/>
</dbReference>
<dbReference type="Pfam" id="PF03466">
    <property type="entry name" value="LysR_substrate"/>
    <property type="match status" value="1"/>
</dbReference>
<keyword evidence="3" id="KW-0238">DNA-binding</keyword>
<dbReference type="STRING" id="208480.SAMN02910418_02031"/>
<keyword evidence="4" id="KW-0804">Transcription</keyword>
<dbReference type="AlphaFoldDB" id="A0A1Q5Q2I2"/>
<dbReference type="PANTHER" id="PTHR30346">
    <property type="entry name" value="TRANSCRIPTIONAL DUAL REGULATOR HCAR-RELATED"/>
    <property type="match status" value="1"/>
</dbReference>
<reference evidence="7" key="1">
    <citation type="submission" date="2016-12" db="EMBL/GenBank/DDBJ databases">
        <authorList>
            <person name="Meng X."/>
        </authorList>
    </citation>
    <scope>NUCLEOTIDE SEQUENCE [LARGE SCALE GENOMIC DNA]</scope>
    <source>
        <strain evidence="7">DSM 19116</strain>
    </source>
</reference>
<evidence type="ECO:0000313" key="6">
    <source>
        <dbReference type="EMBL" id="OKL54058.1"/>
    </source>
</evidence>
<dbReference type="GO" id="GO:0003700">
    <property type="term" value="F:DNA-binding transcription factor activity"/>
    <property type="evidence" value="ECO:0007669"/>
    <property type="project" value="InterPro"/>
</dbReference>
<dbReference type="Gene3D" id="3.40.190.10">
    <property type="entry name" value="Periplasmic binding protein-like II"/>
    <property type="match status" value="2"/>
</dbReference>
<protein>
    <recommendedName>
        <fullName evidence="5">HTH lysR-type domain-containing protein</fullName>
    </recommendedName>
</protein>
<dbReference type="Pfam" id="PF00126">
    <property type="entry name" value="HTH_1"/>
    <property type="match status" value="1"/>
</dbReference>
<dbReference type="Gene3D" id="1.10.10.10">
    <property type="entry name" value="Winged helix-like DNA-binding domain superfamily/Winged helix DNA-binding domain"/>
    <property type="match status" value="1"/>
</dbReference>
<evidence type="ECO:0000256" key="1">
    <source>
        <dbReference type="ARBA" id="ARBA00009437"/>
    </source>
</evidence>
<comment type="caution">
    <text evidence="6">The sequence shown here is derived from an EMBL/GenBank/DDBJ whole genome shotgun (WGS) entry which is preliminary data.</text>
</comment>
<dbReference type="EMBL" id="MQVR01000029">
    <property type="protein sequence ID" value="OKL54058.1"/>
    <property type="molecule type" value="Genomic_DNA"/>
</dbReference>
<dbReference type="InterPro" id="IPR000847">
    <property type="entry name" value="LysR_HTH_N"/>
</dbReference>
<keyword evidence="2" id="KW-0805">Transcription regulation</keyword>
<name>A0A1Q5Q2I2_9ACTO</name>
<dbReference type="Proteomes" id="UP000185628">
    <property type="component" value="Unassembled WGS sequence"/>
</dbReference>
<dbReference type="OrthoDB" id="3636008at2"/>
<dbReference type="InterPro" id="IPR036388">
    <property type="entry name" value="WH-like_DNA-bd_sf"/>
</dbReference>
<evidence type="ECO:0000313" key="7">
    <source>
        <dbReference type="Proteomes" id="UP000185628"/>
    </source>
</evidence>
<keyword evidence="7" id="KW-1185">Reference proteome</keyword>
<dbReference type="SUPFAM" id="SSF46785">
    <property type="entry name" value="Winged helix' DNA-binding domain"/>
    <property type="match status" value="1"/>
</dbReference>
<evidence type="ECO:0000256" key="4">
    <source>
        <dbReference type="ARBA" id="ARBA00023163"/>
    </source>
</evidence>
<evidence type="ECO:0000256" key="3">
    <source>
        <dbReference type="ARBA" id="ARBA00023125"/>
    </source>
</evidence>
<dbReference type="RefSeq" id="WP_073716515.1">
    <property type="nucleotide sequence ID" value="NZ_MQVR01000029.1"/>
</dbReference>
<dbReference type="InterPro" id="IPR005119">
    <property type="entry name" value="LysR_subst-bd"/>
</dbReference>
<evidence type="ECO:0000256" key="2">
    <source>
        <dbReference type="ARBA" id="ARBA00023015"/>
    </source>
</evidence>
<sequence>MQLNSRRLEILLSIHRDGGVVSAADSMNMSPSAVSQQIQQLEREVGVAVIERTPHGSVLTPAGRILADLAETIETESFKATRSLAGLAGQVTGSVVIGGFQTAIRNLLIPLLPRVADRLPGVQVSIREVIEKHGMRELRSGVVDLLIMERDFEKQLVVPRGMRDVPYADEPWLLVQPSGDARPTTIADLTSTTWLAVDQAAASAQAVERLQSALPDPKISIHRYADYDVALDMVRAGLGSTVLPSLAVSNLEDKDIQVTRLPGLGVRQLVIRHRLGAGGLEPAHEAVMQLLVETGDAISLPGAGPLDQ</sequence>
<dbReference type="GO" id="GO:0032993">
    <property type="term" value="C:protein-DNA complex"/>
    <property type="evidence" value="ECO:0007669"/>
    <property type="project" value="TreeGrafter"/>
</dbReference>
<dbReference type="GO" id="GO:0003677">
    <property type="term" value="F:DNA binding"/>
    <property type="evidence" value="ECO:0007669"/>
    <property type="project" value="UniProtKB-KW"/>
</dbReference>